<comment type="caution">
    <text evidence="1">The sequence shown here is derived from an EMBL/GenBank/DDBJ whole genome shotgun (WGS) entry which is preliminary data.</text>
</comment>
<reference evidence="1" key="1">
    <citation type="submission" date="2021-03" db="EMBL/GenBank/DDBJ databases">
        <authorList>
            <person name="Bekaert M."/>
        </authorList>
    </citation>
    <scope>NUCLEOTIDE SEQUENCE</scope>
</reference>
<dbReference type="AlphaFoldDB" id="A0A8S3QKS7"/>
<dbReference type="EMBL" id="CAJPWZ010000542">
    <property type="protein sequence ID" value="CAG2196022.1"/>
    <property type="molecule type" value="Genomic_DNA"/>
</dbReference>
<keyword evidence="2" id="KW-1185">Reference proteome</keyword>
<dbReference type="OrthoDB" id="5988746at2759"/>
<dbReference type="Proteomes" id="UP000683360">
    <property type="component" value="Unassembled WGS sequence"/>
</dbReference>
<name>A0A8S3QKS7_MYTED</name>
<gene>
    <name evidence="1" type="ORF">MEDL_10921</name>
</gene>
<protein>
    <submittedName>
        <fullName evidence="1">Uncharacterized protein</fullName>
    </submittedName>
</protein>
<evidence type="ECO:0000313" key="2">
    <source>
        <dbReference type="Proteomes" id="UP000683360"/>
    </source>
</evidence>
<accession>A0A8S3QKS7</accession>
<organism evidence="1 2">
    <name type="scientific">Mytilus edulis</name>
    <name type="common">Blue mussel</name>
    <dbReference type="NCBI Taxonomy" id="6550"/>
    <lineage>
        <taxon>Eukaryota</taxon>
        <taxon>Metazoa</taxon>
        <taxon>Spiralia</taxon>
        <taxon>Lophotrochozoa</taxon>
        <taxon>Mollusca</taxon>
        <taxon>Bivalvia</taxon>
        <taxon>Autobranchia</taxon>
        <taxon>Pteriomorphia</taxon>
        <taxon>Mytilida</taxon>
        <taxon>Mytiloidea</taxon>
        <taxon>Mytilidae</taxon>
        <taxon>Mytilinae</taxon>
        <taxon>Mytilus</taxon>
    </lineage>
</organism>
<evidence type="ECO:0000313" key="1">
    <source>
        <dbReference type="EMBL" id="CAG2196022.1"/>
    </source>
</evidence>
<sequence>MDTRPLLSVKFTVLEDLTRYSKSVRCLCRFDDDDELTVRGWIPKMKWTAGVLRNSVLCDEFGQDEGKQKNCGMYSKSMIAKYALQDFIIGATFKEDKWKCMKESLEQEERCFGDLWECQKQHITDKQDKLWTMPIIRVTTQQPLSYKQDSFTVQDSSISKQARLLPPRPRTTFSADLIKNRMSGRCGKGGNVVYMDGPDDPPVHGEGPPRHNCRSSSLKKRATMSLKCLFCYCTQ</sequence>
<proteinExistence type="predicted"/>